<protein>
    <submittedName>
        <fullName evidence="5">Tetratricopeptide repeat protein</fullName>
    </submittedName>
</protein>
<dbReference type="PANTHER" id="PTHR44858:SF1">
    <property type="entry name" value="UDP-N-ACETYLGLUCOSAMINE--PEPTIDE N-ACETYLGLUCOSAMINYLTRANSFERASE SPINDLY-RELATED"/>
    <property type="match status" value="1"/>
</dbReference>
<feature type="repeat" description="TPR" evidence="3">
    <location>
        <begin position="186"/>
        <end position="219"/>
    </location>
</feature>
<dbReference type="AlphaFoldDB" id="A0A8J6Q6N3"/>
<dbReference type="EMBL" id="JACVXD010000012">
    <property type="protein sequence ID" value="MBD0825249.1"/>
    <property type="molecule type" value="Genomic_DNA"/>
</dbReference>
<dbReference type="SMART" id="SM00028">
    <property type="entry name" value="TPR"/>
    <property type="match status" value="7"/>
</dbReference>
<evidence type="ECO:0000313" key="6">
    <source>
        <dbReference type="Proteomes" id="UP000621516"/>
    </source>
</evidence>
<keyword evidence="6" id="KW-1185">Reference proteome</keyword>
<keyword evidence="4" id="KW-0732">Signal</keyword>
<dbReference type="Pfam" id="PF13181">
    <property type="entry name" value="TPR_8"/>
    <property type="match status" value="2"/>
</dbReference>
<evidence type="ECO:0000256" key="4">
    <source>
        <dbReference type="SAM" id="SignalP"/>
    </source>
</evidence>
<keyword evidence="2 3" id="KW-0802">TPR repeat</keyword>
<dbReference type="InterPro" id="IPR050498">
    <property type="entry name" value="Ycf3"/>
</dbReference>
<name>A0A8J6Q6N3_9FLAO</name>
<evidence type="ECO:0000256" key="3">
    <source>
        <dbReference type="PROSITE-ProRule" id="PRU00339"/>
    </source>
</evidence>
<sequence length="319" mass="37040">MKKQLIITALLISSFTTFAQANKYLRQAERSADLKERIELCNQVIALEPKNLDAYFLRGLAKNDLGDYYGAIVDYSKIILLDPDPDTYYNRGNSRYALQDFEGAKQDFEKAFELDPYFIDALYSLGCAQYDLGEYEDAVKTFGKVSVADPMNTKAIYRRADSFNALKQYRNALNSYTLAVNIDRNSLAYYNRGVFLMSINYYKDALSDFEKAIRRDNNYSHAYFYRGTAQLFLGDFVKAFGDYNTTLKFDTLDFDAMLGLAIANYKMNDLQNAKLFFEKAGNIIDPDHAIENINHFKDTYWFNNQYYYFSQMFNELIKL</sequence>
<gene>
    <name evidence="5" type="ORF">ICJ85_14610</name>
</gene>
<dbReference type="Proteomes" id="UP000621516">
    <property type="component" value="Unassembled WGS sequence"/>
</dbReference>
<proteinExistence type="predicted"/>
<accession>A0A8J6Q6N3</accession>
<dbReference type="Gene3D" id="1.25.40.10">
    <property type="entry name" value="Tetratricopeptide repeat domain"/>
    <property type="match status" value="3"/>
</dbReference>
<evidence type="ECO:0000256" key="2">
    <source>
        <dbReference type="ARBA" id="ARBA00022803"/>
    </source>
</evidence>
<feature type="repeat" description="TPR" evidence="3">
    <location>
        <begin position="119"/>
        <end position="152"/>
    </location>
</feature>
<dbReference type="PROSITE" id="PS50293">
    <property type="entry name" value="TPR_REGION"/>
    <property type="match status" value="1"/>
</dbReference>
<dbReference type="InterPro" id="IPR019734">
    <property type="entry name" value="TPR_rpt"/>
</dbReference>
<organism evidence="5 6">
    <name type="scientific">Aestuariibaculum marinum</name>
    <dbReference type="NCBI Taxonomy" id="2683592"/>
    <lineage>
        <taxon>Bacteria</taxon>
        <taxon>Pseudomonadati</taxon>
        <taxon>Bacteroidota</taxon>
        <taxon>Flavobacteriia</taxon>
        <taxon>Flavobacteriales</taxon>
        <taxon>Flavobacteriaceae</taxon>
    </lineage>
</organism>
<dbReference type="RefSeq" id="WP_188224542.1">
    <property type="nucleotide sequence ID" value="NZ_JACVXD010000012.1"/>
</dbReference>
<feature type="repeat" description="TPR" evidence="3">
    <location>
        <begin position="85"/>
        <end position="118"/>
    </location>
</feature>
<dbReference type="PANTHER" id="PTHR44858">
    <property type="entry name" value="TETRATRICOPEPTIDE REPEAT PROTEIN 6"/>
    <property type="match status" value="1"/>
</dbReference>
<dbReference type="InterPro" id="IPR011990">
    <property type="entry name" value="TPR-like_helical_dom_sf"/>
</dbReference>
<dbReference type="Pfam" id="PF13432">
    <property type="entry name" value="TPR_16"/>
    <property type="match status" value="1"/>
</dbReference>
<dbReference type="Pfam" id="PF13174">
    <property type="entry name" value="TPR_6"/>
    <property type="match status" value="1"/>
</dbReference>
<dbReference type="Pfam" id="PF00515">
    <property type="entry name" value="TPR_1"/>
    <property type="match status" value="1"/>
</dbReference>
<comment type="caution">
    <text evidence="5">The sequence shown here is derived from an EMBL/GenBank/DDBJ whole genome shotgun (WGS) entry which is preliminary data.</text>
</comment>
<dbReference type="PROSITE" id="PS50005">
    <property type="entry name" value="TPR"/>
    <property type="match status" value="3"/>
</dbReference>
<keyword evidence="1" id="KW-0677">Repeat</keyword>
<reference evidence="5 6" key="1">
    <citation type="journal article" date="2018" name="J. Microbiol.">
        <title>Aestuariibaculum marinum sp. nov., a marine bacterium isolated from seawater in South Korea.</title>
        <authorList>
            <person name="Choi J."/>
            <person name="Lee D."/>
            <person name="Jang J.H."/>
            <person name="Cha S."/>
            <person name="Seo T."/>
        </authorList>
    </citation>
    <scope>NUCLEOTIDE SEQUENCE [LARGE SCALE GENOMIC DNA]</scope>
    <source>
        <strain evidence="5 6">IP7</strain>
    </source>
</reference>
<dbReference type="SUPFAM" id="SSF48452">
    <property type="entry name" value="TPR-like"/>
    <property type="match status" value="1"/>
</dbReference>
<evidence type="ECO:0000313" key="5">
    <source>
        <dbReference type="EMBL" id="MBD0825249.1"/>
    </source>
</evidence>
<feature type="chain" id="PRO_5035255763" evidence="4">
    <location>
        <begin position="20"/>
        <end position="319"/>
    </location>
</feature>
<feature type="signal peptide" evidence="4">
    <location>
        <begin position="1"/>
        <end position="19"/>
    </location>
</feature>
<evidence type="ECO:0000256" key="1">
    <source>
        <dbReference type="ARBA" id="ARBA00022737"/>
    </source>
</evidence>